<keyword evidence="3" id="KW-1185">Reference proteome</keyword>
<evidence type="ECO:0000256" key="1">
    <source>
        <dbReference type="SAM" id="SignalP"/>
    </source>
</evidence>
<feature type="signal peptide" evidence="1">
    <location>
        <begin position="1"/>
        <end position="22"/>
    </location>
</feature>
<protein>
    <submittedName>
        <fullName evidence="2">Uncharacterized protein</fullName>
    </submittedName>
</protein>
<dbReference type="EMBL" id="JBHLXD010000004">
    <property type="protein sequence ID" value="MFC0207469.1"/>
    <property type="molecule type" value="Genomic_DNA"/>
</dbReference>
<feature type="chain" id="PRO_5046083837" evidence="1">
    <location>
        <begin position="23"/>
        <end position="190"/>
    </location>
</feature>
<gene>
    <name evidence="2" type="ORF">ACFFJ2_03535</name>
</gene>
<sequence>MIFSKFKVAAFVFFTFASLANAGPADPQAADDRTANVSQQQRAFLTNFARVSPRSSAAWPGFDIRQIPILIVFRNAAGDPVRALALNHPNPPALGQSVNVGPLTDGSRASEITNLKFQDELKKIENFVFSLELGGAPTFVLSLDQESDYIFLQTDRPEFIAYVFHESFHRHQLDNFENAHDDDSQETDDF</sequence>
<evidence type="ECO:0000313" key="2">
    <source>
        <dbReference type="EMBL" id="MFC0207469.1"/>
    </source>
</evidence>
<accession>A0ABV6D496</accession>
<keyword evidence="1" id="KW-0732">Signal</keyword>
<comment type="caution">
    <text evidence="2">The sequence shown here is derived from an EMBL/GenBank/DDBJ whole genome shotgun (WGS) entry which is preliminary data.</text>
</comment>
<reference evidence="2 3" key="1">
    <citation type="submission" date="2024-09" db="EMBL/GenBank/DDBJ databases">
        <authorList>
            <person name="Sun Q."/>
            <person name="Mori K."/>
        </authorList>
    </citation>
    <scope>NUCLEOTIDE SEQUENCE [LARGE SCALE GENOMIC DNA]</scope>
    <source>
        <strain evidence="2 3">CCM 8543</strain>
    </source>
</reference>
<dbReference type="Proteomes" id="UP001589755">
    <property type="component" value="Unassembled WGS sequence"/>
</dbReference>
<name>A0ABV6D496_9HYPH</name>
<organism evidence="2 3">
    <name type="scientific">Chelativorans intermedius</name>
    <dbReference type="NCBI Taxonomy" id="515947"/>
    <lineage>
        <taxon>Bacteria</taxon>
        <taxon>Pseudomonadati</taxon>
        <taxon>Pseudomonadota</taxon>
        <taxon>Alphaproteobacteria</taxon>
        <taxon>Hyphomicrobiales</taxon>
        <taxon>Phyllobacteriaceae</taxon>
        <taxon>Chelativorans</taxon>
    </lineage>
</organism>
<dbReference type="RefSeq" id="WP_261519268.1">
    <property type="nucleotide sequence ID" value="NZ_JAODNW010000003.1"/>
</dbReference>
<evidence type="ECO:0000313" key="3">
    <source>
        <dbReference type="Proteomes" id="UP001589755"/>
    </source>
</evidence>
<proteinExistence type="predicted"/>